<organism evidence="2 3">
    <name type="scientific">Cucumis sativus</name>
    <name type="common">Cucumber</name>
    <dbReference type="NCBI Taxonomy" id="3659"/>
    <lineage>
        <taxon>Eukaryota</taxon>
        <taxon>Viridiplantae</taxon>
        <taxon>Streptophyta</taxon>
        <taxon>Embryophyta</taxon>
        <taxon>Tracheophyta</taxon>
        <taxon>Spermatophyta</taxon>
        <taxon>Magnoliopsida</taxon>
        <taxon>eudicotyledons</taxon>
        <taxon>Gunneridae</taxon>
        <taxon>Pentapetalae</taxon>
        <taxon>rosids</taxon>
        <taxon>fabids</taxon>
        <taxon>Cucurbitales</taxon>
        <taxon>Cucurbitaceae</taxon>
        <taxon>Benincaseae</taxon>
        <taxon>Cucumis</taxon>
    </lineage>
</organism>
<dbReference type="SUPFAM" id="SSF46565">
    <property type="entry name" value="Chaperone J-domain"/>
    <property type="match status" value="1"/>
</dbReference>
<reference evidence="2 3" key="2">
    <citation type="journal article" date="2009" name="PLoS ONE">
        <title>An integrated genetic and cytogenetic map of the cucumber genome.</title>
        <authorList>
            <person name="Ren Y."/>
            <person name="Zhang Z."/>
            <person name="Liu J."/>
            <person name="Staub J.E."/>
            <person name="Han Y."/>
            <person name="Cheng Z."/>
            <person name="Li X."/>
            <person name="Lu J."/>
            <person name="Miao H."/>
            <person name="Kang H."/>
            <person name="Xie B."/>
            <person name="Gu X."/>
            <person name="Wang X."/>
            <person name="Du Y."/>
            <person name="Jin W."/>
            <person name="Huang S."/>
        </authorList>
    </citation>
    <scope>NUCLEOTIDE SEQUENCE [LARGE SCALE GENOMIC DNA]</scope>
    <source>
        <strain evidence="3">cv. 9930</strain>
    </source>
</reference>
<dbReference type="Pfam" id="PF00226">
    <property type="entry name" value="DnaJ"/>
    <property type="match status" value="1"/>
</dbReference>
<reference evidence="2 3" key="3">
    <citation type="journal article" date="2010" name="BMC Genomics">
        <title>Transcriptome sequencing and comparative analysis of cucumber flowers with different sex types.</title>
        <authorList>
            <person name="Guo S."/>
            <person name="Zheng Y."/>
            <person name="Joung J.G."/>
            <person name="Liu S."/>
            <person name="Zhang Z."/>
            <person name="Crasta O.R."/>
            <person name="Sobral B.W."/>
            <person name="Xu Y."/>
            <person name="Huang S."/>
            <person name="Fei Z."/>
        </authorList>
    </citation>
    <scope>NUCLEOTIDE SEQUENCE [LARGE SCALE GENOMIC DNA]</scope>
    <source>
        <strain evidence="3">cv. 9930</strain>
    </source>
</reference>
<evidence type="ECO:0000313" key="2">
    <source>
        <dbReference type="EMBL" id="KGN48586.1"/>
    </source>
</evidence>
<dbReference type="EMBL" id="CM002927">
    <property type="protein sequence ID" value="KGN48586.1"/>
    <property type="molecule type" value="Genomic_DNA"/>
</dbReference>
<dbReference type="PANTHER" id="PTHR45286">
    <property type="entry name" value="CHAPERONE DNAJ-DOMAIN SUPERFAMILY PROTEIN"/>
    <property type="match status" value="1"/>
</dbReference>
<reference evidence="2 3" key="1">
    <citation type="journal article" date="2009" name="Nat. Genet.">
        <title>The genome of the cucumber, Cucumis sativus L.</title>
        <authorList>
            <person name="Huang S."/>
            <person name="Li R."/>
            <person name="Zhang Z."/>
            <person name="Li L."/>
            <person name="Gu X."/>
            <person name="Fan W."/>
            <person name="Lucas W.J."/>
            <person name="Wang X."/>
            <person name="Xie B."/>
            <person name="Ni P."/>
            <person name="Ren Y."/>
            <person name="Zhu H."/>
            <person name="Li J."/>
            <person name="Lin K."/>
            <person name="Jin W."/>
            <person name="Fei Z."/>
            <person name="Li G."/>
            <person name="Staub J."/>
            <person name="Kilian A."/>
            <person name="van der Vossen E.A."/>
            <person name="Wu Y."/>
            <person name="Guo J."/>
            <person name="He J."/>
            <person name="Jia Z."/>
            <person name="Ren Y."/>
            <person name="Tian G."/>
            <person name="Lu Y."/>
            <person name="Ruan J."/>
            <person name="Qian W."/>
            <person name="Wang M."/>
            <person name="Huang Q."/>
            <person name="Li B."/>
            <person name="Xuan Z."/>
            <person name="Cao J."/>
            <person name="Asan"/>
            <person name="Wu Z."/>
            <person name="Zhang J."/>
            <person name="Cai Q."/>
            <person name="Bai Y."/>
            <person name="Zhao B."/>
            <person name="Han Y."/>
            <person name="Li Y."/>
            <person name="Li X."/>
            <person name="Wang S."/>
            <person name="Shi Q."/>
            <person name="Liu S."/>
            <person name="Cho W.K."/>
            <person name="Kim J.Y."/>
            <person name="Xu Y."/>
            <person name="Heller-Uszynska K."/>
            <person name="Miao H."/>
            <person name="Cheng Z."/>
            <person name="Zhang S."/>
            <person name="Wu J."/>
            <person name="Yang Y."/>
            <person name="Kang H."/>
            <person name="Li M."/>
            <person name="Liang H."/>
            <person name="Ren X."/>
            <person name="Shi Z."/>
            <person name="Wen M."/>
            <person name="Jian M."/>
            <person name="Yang H."/>
            <person name="Zhang G."/>
            <person name="Yang Z."/>
            <person name="Chen R."/>
            <person name="Liu S."/>
            <person name="Li J."/>
            <person name="Ma L."/>
            <person name="Liu H."/>
            <person name="Zhou Y."/>
            <person name="Zhao J."/>
            <person name="Fang X."/>
            <person name="Li G."/>
            <person name="Fang L."/>
            <person name="Li Y."/>
            <person name="Liu D."/>
            <person name="Zheng H."/>
            <person name="Zhang Y."/>
            <person name="Qin N."/>
            <person name="Li Z."/>
            <person name="Yang G."/>
            <person name="Yang S."/>
            <person name="Bolund L."/>
            <person name="Kristiansen K."/>
            <person name="Zheng H."/>
            <person name="Li S."/>
            <person name="Zhang X."/>
            <person name="Yang H."/>
            <person name="Wang J."/>
            <person name="Sun R."/>
            <person name="Zhang B."/>
            <person name="Jiang S."/>
            <person name="Wang J."/>
            <person name="Du Y."/>
            <person name="Li S."/>
        </authorList>
    </citation>
    <scope>NUCLEOTIDE SEQUENCE [LARGE SCALE GENOMIC DNA]</scope>
    <source>
        <strain evidence="3">cv. 9930</strain>
    </source>
</reference>
<dbReference type="Proteomes" id="UP000029981">
    <property type="component" value="Chromosome 6"/>
</dbReference>
<dbReference type="InterPro" id="IPR036869">
    <property type="entry name" value="J_dom_sf"/>
</dbReference>
<proteinExistence type="predicted"/>
<evidence type="ECO:0000259" key="1">
    <source>
        <dbReference type="PROSITE" id="PS50076"/>
    </source>
</evidence>
<gene>
    <name evidence="2" type="ORF">Csa_6G494925</name>
</gene>
<dbReference type="Gene3D" id="1.10.287.110">
    <property type="entry name" value="DnaJ domain"/>
    <property type="match status" value="1"/>
</dbReference>
<dbReference type="InterPro" id="IPR001623">
    <property type="entry name" value="DnaJ_domain"/>
</dbReference>
<dbReference type="PROSITE" id="PS50076">
    <property type="entry name" value="DNAJ_2"/>
    <property type="match status" value="1"/>
</dbReference>
<protein>
    <recommendedName>
        <fullName evidence="1">J domain-containing protein</fullName>
    </recommendedName>
</protein>
<dbReference type="PRINTS" id="PR00625">
    <property type="entry name" value="JDOMAIN"/>
</dbReference>
<sequence>MKLELFTSVDGMCRRRALSLVSVLQNRGKSSSYRLVLCYSSSGIRLFTCGSDSDSARSEFSGENAYEILEVSQTSSSDEIKASFRKLAKETHPDLAESRKDSSASLRFVQILAAYEVLMFNTLLL</sequence>
<dbReference type="AlphaFoldDB" id="A0A0A0KLG9"/>
<dbReference type="Gramene" id="KGN48586">
    <property type="protein sequence ID" value="KGN48586"/>
    <property type="gene ID" value="Csa_6G494925"/>
</dbReference>
<dbReference type="CDD" id="cd06257">
    <property type="entry name" value="DnaJ"/>
    <property type="match status" value="1"/>
</dbReference>
<keyword evidence="3" id="KW-1185">Reference proteome</keyword>
<feature type="domain" description="J" evidence="1">
    <location>
        <begin position="64"/>
        <end position="123"/>
    </location>
</feature>
<dbReference type="PANTHER" id="PTHR45286:SF1">
    <property type="entry name" value="CHAPERONE DNAJ-DOMAIN SUPERFAMILY PROTEIN"/>
    <property type="match status" value="1"/>
</dbReference>
<reference evidence="2 3" key="4">
    <citation type="journal article" date="2011" name="BMC Genomics">
        <title>RNA-Seq improves annotation of protein-coding genes in the cucumber genome.</title>
        <authorList>
            <person name="Li Z."/>
            <person name="Zhang Z."/>
            <person name="Yan P."/>
            <person name="Huang S."/>
            <person name="Fei Z."/>
            <person name="Lin K."/>
        </authorList>
    </citation>
    <scope>NUCLEOTIDE SEQUENCE [LARGE SCALE GENOMIC DNA]</scope>
    <source>
        <strain evidence="3">cv. 9930</strain>
    </source>
</reference>
<dbReference type="STRING" id="3659.A0A0A0KLG9"/>
<name>A0A0A0KLG9_CUCSA</name>
<accession>A0A0A0KLG9</accession>
<dbReference type="SMART" id="SM00271">
    <property type="entry name" value="DnaJ"/>
    <property type="match status" value="1"/>
</dbReference>
<evidence type="ECO:0000313" key="3">
    <source>
        <dbReference type="Proteomes" id="UP000029981"/>
    </source>
</evidence>